<dbReference type="GO" id="GO:0003677">
    <property type="term" value="F:DNA binding"/>
    <property type="evidence" value="ECO:0007669"/>
    <property type="project" value="UniProtKB-KW"/>
</dbReference>
<keyword evidence="7" id="KW-1185">Reference proteome</keyword>
<dbReference type="PROSITE" id="PS51464">
    <property type="entry name" value="SIS"/>
    <property type="match status" value="1"/>
</dbReference>
<dbReference type="GO" id="GO:0097367">
    <property type="term" value="F:carbohydrate derivative binding"/>
    <property type="evidence" value="ECO:0007669"/>
    <property type="project" value="InterPro"/>
</dbReference>
<dbReference type="InterPro" id="IPR001347">
    <property type="entry name" value="SIS_dom"/>
</dbReference>
<keyword evidence="2" id="KW-0238">DNA-binding</keyword>
<dbReference type="Pfam" id="PF01418">
    <property type="entry name" value="HTH_6"/>
    <property type="match status" value="1"/>
</dbReference>
<feature type="domain" description="SIS" evidence="5">
    <location>
        <begin position="141"/>
        <end position="278"/>
    </location>
</feature>
<dbReference type="PANTHER" id="PTHR30514">
    <property type="entry name" value="GLUCOKINASE"/>
    <property type="match status" value="1"/>
</dbReference>
<keyword evidence="3" id="KW-0804">Transcription</keyword>
<accession>A0A6N9T468</accession>
<evidence type="ECO:0000256" key="2">
    <source>
        <dbReference type="ARBA" id="ARBA00023125"/>
    </source>
</evidence>
<evidence type="ECO:0000259" key="5">
    <source>
        <dbReference type="PROSITE" id="PS51464"/>
    </source>
</evidence>
<dbReference type="EMBL" id="JAAAMG010000007">
    <property type="protein sequence ID" value="NDW04856.1"/>
    <property type="molecule type" value="Genomic_DNA"/>
</dbReference>
<dbReference type="SUPFAM" id="SSF46689">
    <property type="entry name" value="Homeodomain-like"/>
    <property type="match status" value="1"/>
</dbReference>
<protein>
    <submittedName>
        <fullName evidence="6">SIS domain-containing protein</fullName>
    </submittedName>
</protein>
<dbReference type="CDD" id="cd05013">
    <property type="entry name" value="SIS_RpiR"/>
    <property type="match status" value="1"/>
</dbReference>
<evidence type="ECO:0000256" key="3">
    <source>
        <dbReference type="ARBA" id="ARBA00023163"/>
    </source>
</evidence>
<gene>
    <name evidence="6" type="ORF">GTK09_10480</name>
</gene>
<dbReference type="AlphaFoldDB" id="A0A6N9T468"/>
<dbReference type="InterPro" id="IPR036388">
    <property type="entry name" value="WH-like_DNA-bd_sf"/>
</dbReference>
<dbReference type="InterPro" id="IPR035472">
    <property type="entry name" value="RpiR-like_SIS"/>
</dbReference>
<proteinExistence type="predicted"/>
<sequence>MDGSPSDQDQAPASVSELLDRLDGLGATLPKRLGQCADYLRHNIHLVAVSTVADLSAGAGVQPSAFMRFCQALGFSGFSEMQALFRAEYRELRPDYAERLSQLRERGEEDPEGLAASFAEAGHKSLVSLMNGLASEKLGAACRLLAAAGTIHLVGLRRAFAIVSYMGYMLDKMEVPTVIHRTSGQIESDHAIRPGDALFAVSFTPFSQETLQLAARTAERGIPVVALSDTADCPLREAAKVLLIAREVDVGAFRVPTAAMTLATSLAVAVGGMRKDRLTIRSNGSKME</sequence>
<dbReference type="Proteomes" id="UP000469011">
    <property type="component" value="Unassembled WGS sequence"/>
</dbReference>
<feature type="domain" description="HTH rpiR-type" evidence="4">
    <location>
        <begin position="16"/>
        <end position="92"/>
    </location>
</feature>
<dbReference type="PROSITE" id="PS51071">
    <property type="entry name" value="HTH_RPIR"/>
    <property type="match status" value="1"/>
</dbReference>
<dbReference type="Gene3D" id="1.10.10.10">
    <property type="entry name" value="Winged helix-like DNA-binding domain superfamily/Winged helix DNA-binding domain"/>
    <property type="match status" value="1"/>
</dbReference>
<dbReference type="PANTHER" id="PTHR30514:SF20">
    <property type="entry name" value="TRANSCRIPTIONAL REGULATOR"/>
    <property type="match status" value="1"/>
</dbReference>
<dbReference type="GO" id="GO:0003700">
    <property type="term" value="F:DNA-binding transcription factor activity"/>
    <property type="evidence" value="ECO:0007669"/>
    <property type="project" value="InterPro"/>
</dbReference>
<evidence type="ECO:0000259" key="4">
    <source>
        <dbReference type="PROSITE" id="PS51071"/>
    </source>
</evidence>
<evidence type="ECO:0000313" key="7">
    <source>
        <dbReference type="Proteomes" id="UP000469011"/>
    </source>
</evidence>
<organism evidence="6 7">
    <name type="scientific">Jiella pacifica</name>
    <dbReference type="NCBI Taxonomy" id="2696469"/>
    <lineage>
        <taxon>Bacteria</taxon>
        <taxon>Pseudomonadati</taxon>
        <taxon>Pseudomonadota</taxon>
        <taxon>Alphaproteobacteria</taxon>
        <taxon>Hyphomicrobiales</taxon>
        <taxon>Aurantimonadaceae</taxon>
        <taxon>Jiella</taxon>
    </lineage>
</organism>
<dbReference type="SUPFAM" id="SSF53697">
    <property type="entry name" value="SIS domain"/>
    <property type="match status" value="1"/>
</dbReference>
<dbReference type="InterPro" id="IPR046348">
    <property type="entry name" value="SIS_dom_sf"/>
</dbReference>
<dbReference type="InterPro" id="IPR009057">
    <property type="entry name" value="Homeodomain-like_sf"/>
</dbReference>
<comment type="caution">
    <text evidence="6">The sequence shown here is derived from an EMBL/GenBank/DDBJ whole genome shotgun (WGS) entry which is preliminary data.</text>
</comment>
<name>A0A6N9T468_9HYPH</name>
<dbReference type="RefSeq" id="WP_163463108.1">
    <property type="nucleotide sequence ID" value="NZ_JAAAMG010000007.1"/>
</dbReference>
<dbReference type="GO" id="GO:1901135">
    <property type="term" value="P:carbohydrate derivative metabolic process"/>
    <property type="evidence" value="ECO:0007669"/>
    <property type="project" value="InterPro"/>
</dbReference>
<reference evidence="6 7" key="1">
    <citation type="submission" date="2020-01" db="EMBL/GenBank/DDBJ databases">
        <title>Jiella pacifica sp. nov.</title>
        <authorList>
            <person name="Xue Z."/>
            <person name="Zhu S."/>
            <person name="Chen J."/>
            <person name="Yang J."/>
        </authorList>
    </citation>
    <scope>NUCLEOTIDE SEQUENCE [LARGE SCALE GENOMIC DNA]</scope>
    <source>
        <strain evidence="6 7">40Bstr34</strain>
    </source>
</reference>
<dbReference type="Pfam" id="PF01380">
    <property type="entry name" value="SIS"/>
    <property type="match status" value="1"/>
</dbReference>
<dbReference type="InterPro" id="IPR047640">
    <property type="entry name" value="RpiR-like"/>
</dbReference>
<evidence type="ECO:0000313" key="6">
    <source>
        <dbReference type="EMBL" id="NDW04856.1"/>
    </source>
</evidence>
<dbReference type="Gene3D" id="3.40.50.10490">
    <property type="entry name" value="Glucose-6-phosphate isomerase like protein, domain 1"/>
    <property type="match status" value="1"/>
</dbReference>
<evidence type="ECO:0000256" key="1">
    <source>
        <dbReference type="ARBA" id="ARBA00023015"/>
    </source>
</evidence>
<keyword evidence="1" id="KW-0805">Transcription regulation</keyword>
<dbReference type="InterPro" id="IPR000281">
    <property type="entry name" value="HTH_RpiR"/>
</dbReference>